<protein>
    <submittedName>
        <fullName evidence="2">Uncharacterized protein</fullName>
    </submittedName>
</protein>
<feature type="compositionally biased region" description="Basic residues" evidence="1">
    <location>
        <begin position="1"/>
        <end position="11"/>
    </location>
</feature>
<dbReference type="OrthoDB" id="3800337at2759"/>
<dbReference type="AlphaFoldDB" id="A0A7C8I562"/>
<evidence type="ECO:0000313" key="3">
    <source>
        <dbReference type="Proteomes" id="UP000481861"/>
    </source>
</evidence>
<reference evidence="2 3" key="1">
    <citation type="submission" date="2020-01" db="EMBL/GenBank/DDBJ databases">
        <authorList>
            <consortium name="DOE Joint Genome Institute"/>
            <person name="Haridas S."/>
            <person name="Albert R."/>
            <person name="Binder M."/>
            <person name="Bloem J."/>
            <person name="Labutti K."/>
            <person name="Salamov A."/>
            <person name="Andreopoulos B."/>
            <person name="Baker S.E."/>
            <person name="Barry K."/>
            <person name="Bills G."/>
            <person name="Bluhm B.H."/>
            <person name="Cannon C."/>
            <person name="Castanera R."/>
            <person name="Culley D.E."/>
            <person name="Daum C."/>
            <person name="Ezra D."/>
            <person name="Gonzalez J.B."/>
            <person name="Henrissat B."/>
            <person name="Kuo A."/>
            <person name="Liang C."/>
            <person name="Lipzen A."/>
            <person name="Lutzoni F."/>
            <person name="Magnuson J."/>
            <person name="Mondo S."/>
            <person name="Nolan M."/>
            <person name="Ohm R."/>
            <person name="Pangilinan J."/>
            <person name="Park H.-J.H."/>
            <person name="Ramirez L."/>
            <person name="Alfaro M."/>
            <person name="Sun H."/>
            <person name="Tritt A."/>
            <person name="Yoshinaga Y."/>
            <person name="Zwiers L.-H.L."/>
            <person name="Turgeon B.G."/>
            <person name="Goodwin S.B."/>
            <person name="Spatafora J.W."/>
            <person name="Crous P.W."/>
            <person name="Grigoriev I.V."/>
        </authorList>
    </citation>
    <scope>NUCLEOTIDE SEQUENCE [LARGE SCALE GENOMIC DNA]</scope>
    <source>
        <strain evidence="2 3">CBS 611.86</strain>
    </source>
</reference>
<evidence type="ECO:0000256" key="1">
    <source>
        <dbReference type="SAM" id="MobiDB-lite"/>
    </source>
</evidence>
<comment type="caution">
    <text evidence="2">The sequence shown here is derived from an EMBL/GenBank/DDBJ whole genome shotgun (WGS) entry which is preliminary data.</text>
</comment>
<name>A0A7C8I562_9PLEO</name>
<dbReference type="Proteomes" id="UP000481861">
    <property type="component" value="Unassembled WGS sequence"/>
</dbReference>
<keyword evidence="3" id="KW-1185">Reference proteome</keyword>
<dbReference type="EMBL" id="JAADJZ010000012">
    <property type="protein sequence ID" value="KAF2871114.1"/>
    <property type="molecule type" value="Genomic_DNA"/>
</dbReference>
<sequence>MSNPPSKKRRLSSPSTPDPKRPAPPTPPAQTPPSKAKGNYQSPFDEEWFPALDPSPLSLSSLFRAVSQYARDSSRSRSGTLRNKRKITTSIHTRWGRYQTFSEIRSSPYYTMIDLGCKQAGKEGVKTVVHAVHPVPMRYLRDLCQKELRYMEVWLLSEGYEGELGERVEETLDRIDLHPQNTCLPCHGRPDHRERYRGRDLRFLGPWIQSAVSSSRKTMTEFEGDSGRRGGGVRLTKREKVWSAKKTERNRTFVRPSPNATYYHLPSGLSGVRLVASTWSYVPENGPWRRSYSSTSPSPGYQHIRESRSGEGHGRAYKAGQRISSLSAPMPVVAFELSSQATNTESNCCFQHFGDYSAAEGCEMNLAAGEVASQVCSHSRNGKGVKRHTSDLHLDASWTSREFPQPLDAGPSSRTPVCIAAPDPDYQTAGKTLQKATLSKQANIG</sequence>
<gene>
    <name evidence="2" type="ORF">BDV95DRAFT_595010</name>
</gene>
<feature type="region of interest" description="Disordered" evidence="1">
    <location>
        <begin position="1"/>
        <end position="46"/>
    </location>
</feature>
<feature type="compositionally biased region" description="Basic and acidic residues" evidence="1">
    <location>
        <begin position="303"/>
        <end position="314"/>
    </location>
</feature>
<feature type="compositionally biased region" description="Pro residues" evidence="1">
    <location>
        <begin position="22"/>
        <end position="31"/>
    </location>
</feature>
<feature type="region of interest" description="Disordered" evidence="1">
    <location>
        <begin position="289"/>
        <end position="315"/>
    </location>
</feature>
<proteinExistence type="predicted"/>
<accession>A0A7C8I562</accession>
<evidence type="ECO:0000313" key="2">
    <source>
        <dbReference type="EMBL" id="KAF2871114.1"/>
    </source>
</evidence>
<organism evidence="2 3">
    <name type="scientific">Massariosphaeria phaeospora</name>
    <dbReference type="NCBI Taxonomy" id="100035"/>
    <lineage>
        <taxon>Eukaryota</taxon>
        <taxon>Fungi</taxon>
        <taxon>Dikarya</taxon>
        <taxon>Ascomycota</taxon>
        <taxon>Pezizomycotina</taxon>
        <taxon>Dothideomycetes</taxon>
        <taxon>Pleosporomycetidae</taxon>
        <taxon>Pleosporales</taxon>
        <taxon>Pleosporales incertae sedis</taxon>
        <taxon>Massariosphaeria</taxon>
    </lineage>
</organism>